<keyword evidence="5" id="KW-1185">Reference proteome</keyword>
<dbReference type="SUPFAM" id="SSF101148">
    <property type="entry name" value="Plant invertase/pectin methylesterase inhibitor"/>
    <property type="match status" value="1"/>
</dbReference>
<evidence type="ECO:0000313" key="5">
    <source>
        <dbReference type="Proteomes" id="UP000436088"/>
    </source>
</evidence>
<dbReference type="GO" id="GO:0004857">
    <property type="term" value="F:enzyme inhibitor activity"/>
    <property type="evidence" value="ECO:0007669"/>
    <property type="project" value="InterPro"/>
</dbReference>
<comment type="caution">
    <text evidence="4">The sequence shown here is derived from an EMBL/GenBank/DDBJ whole genome shotgun (WGS) entry which is preliminary data.</text>
</comment>
<dbReference type="EMBL" id="VEPZ02000998">
    <property type="protein sequence ID" value="KAE8703699.1"/>
    <property type="molecule type" value="Genomic_DNA"/>
</dbReference>
<evidence type="ECO:0000256" key="1">
    <source>
        <dbReference type="ARBA" id="ARBA00022729"/>
    </source>
</evidence>
<dbReference type="SMART" id="SM00856">
    <property type="entry name" value="PMEI"/>
    <property type="match status" value="1"/>
</dbReference>
<dbReference type="Proteomes" id="UP000436088">
    <property type="component" value="Unassembled WGS sequence"/>
</dbReference>
<evidence type="ECO:0000313" key="4">
    <source>
        <dbReference type="EMBL" id="KAE8703699.1"/>
    </source>
</evidence>
<dbReference type="InterPro" id="IPR006501">
    <property type="entry name" value="Pectinesterase_inhib_dom"/>
</dbReference>
<name>A0A6A3AL87_HIBSY</name>
<dbReference type="NCBIfam" id="TIGR01614">
    <property type="entry name" value="PME_inhib"/>
    <property type="match status" value="1"/>
</dbReference>
<accession>A0A6A3AL87</accession>
<comment type="similarity">
    <text evidence="2">Belongs to the PMEI family.</text>
</comment>
<organism evidence="4 5">
    <name type="scientific">Hibiscus syriacus</name>
    <name type="common">Rose of Sharon</name>
    <dbReference type="NCBI Taxonomy" id="106335"/>
    <lineage>
        <taxon>Eukaryota</taxon>
        <taxon>Viridiplantae</taxon>
        <taxon>Streptophyta</taxon>
        <taxon>Embryophyta</taxon>
        <taxon>Tracheophyta</taxon>
        <taxon>Spermatophyta</taxon>
        <taxon>Magnoliopsida</taxon>
        <taxon>eudicotyledons</taxon>
        <taxon>Gunneridae</taxon>
        <taxon>Pentapetalae</taxon>
        <taxon>rosids</taxon>
        <taxon>malvids</taxon>
        <taxon>Malvales</taxon>
        <taxon>Malvaceae</taxon>
        <taxon>Malvoideae</taxon>
        <taxon>Hibiscus</taxon>
    </lineage>
</organism>
<feature type="domain" description="Pectinesterase inhibitor" evidence="3">
    <location>
        <begin position="189"/>
        <end position="335"/>
    </location>
</feature>
<keyword evidence="1" id="KW-0732">Signal</keyword>
<proteinExistence type="inferred from homology"/>
<dbReference type="CDD" id="cd15800">
    <property type="entry name" value="PMEI-like_2"/>
    <property type="match status" value="1"/>
</dbReference>
<dbReference type="Gene3D" id="1.20.140.40">
    <property type="entry name" value="Invertase/pectin methylesterase inhibitor family protein"/>
    <property type="match status" value="1"/>
</dbReference>
<reference evidence="4" key="1">
    <citation type="submission" date="2019-09" db="EMBL/GenBank/DDBJ databases">
        <title>Draft genome information of white flower Hibiscus syriacus.</title>
        <authorList>
            <person name="Kim Y.-M."/>
        </authorList>
    </citation>
    <scope>NUCLEOTIDE SEQUENCE [LARGE SCALE GENOMIC DNA]</scope>
    <source>
        <strain evidence="4">YM2019G1</strain>
    </source>
</reference>
<evidence type="ECO:0000256" key="2">
    <source>
        <dbReference type="ARBA" id="ARBA00038471"/>
    </source>
</evidence>
<evidence type="ECO:0000259" key="3">
    <source>
        <dbReference type="SMART" id="SM00856"/>
    </source>
</evidence>
<dbReference type="PANTHER" id="PTHR31080">
    <property type="entry name" value="PECTINESTERASE INHIBITOR-LIKE"/>
    <property type="match status" value="1"/>
</dbReference>
<dbReference type="InterPro" id="IPR035513">
    <property type="entry name" value="Invertase/methylesterase_inhib"/>
</dbReference>
<protein>
    <recommendedName>
        <fullName evidence="3">Pectinesterase inhibitor domain-containing protein</fullName>
    </recommendedName>
</protein>
<dbReference type="PANTHER" id="PTHR31080:SF68">
    <property type="entry name" value="PLANT INVERTASE_PECTIN METHYLESTERASE INHIBITOR SUPERFAMILY PROTEIN"/>
    <property type="match status" value="1"/>
</dbReference>
<dbReference type="AlphaFoldDB" id="A0A6A3AL87"/>
<gene>
    <name evidence="4" type="ORF">F3Y22_tig00110467pilonHSYRG00290</name>
</gene>
<dbReference type="InterPro" id="IPR051955">
    <property type="entry name" value="PME_Inhibitor"/>
</dbReference>
<dbReference type="Pfam" id="PF04043">
    <property type="entry name" value="PMEI"/>
    <property type="match status" value="1"/>
</dbReference>
<sequence>MEIPAYSILYQSHSYLDSLAVMESFAGSLLAVVSCAMKKKRSGMLRRPRVTLPTFTYNHVLMSSPTPTIGCSGSEEQNFKNGSNGFGSESKLKLKLKLGGVMRTIHTNSTADHAFDGNPSLTKYSDFSEVAQAGERSIFLESGVKLILLYSIRHCNGRGFLDSPQPPASAPTIASAPVPTPIPQPSTAASNPRIRTLCSETSYSLLCIRSVAPFFNGKTDPRSVVVMLIKAMTERTKRAIKAATKMAAHPKYSNDPMTVSALKGCREQYVDALVDLKETMGAVLVHEIDTVDTKVFHAVNDYNICEHGFTVTDDLYPLTKINDKLTNLVDIITDLTTRI</sequence>